<evidence type="ECO:0000313" key="2">
    <source>
        <dbReference type="Proteomes" id="UP000256562"/>
    </source>
</evidence>
<dbReference type="Proteomes" id="UP000256562">
    <property type="component" value="Unassembled WGS sequence"/>
</dbReference>
<dbReference type="AlphaFoldDB" id="A0A3E0ILN5"/>
<protein>
    <submittedName>
        <fullName evidence="1">Uncharacterized protein</fullName>
    </submittedName>
</protein>
<organism evidence="1 2">
    <name type="scientific">Staphylococcus felis</name>
    <dbReference type="NCBI Taxonomy" id="46127"/>
    <lineage>
        <taxon>Bacteria</taxon>
        <taxon>Bacillati</taxon>
        <taxon>Bacillota</taxon>
        <taxon>Bacilli</taxon>
        <taxon>Bacillales</taxon>
        <taxon>Staphylococcaceae</taxon>
        <taxon>Staphylococcus</taxon>
    </lineage>
</organism>
<evidence type="ECO:0000313" key="1">
    <source>
        <dbReference type="EMBL" id="REH90905.1"/>
    </source>
</evidence>
<dbReference type="OrthoDB" id="9810906at2"/>
<comment type="caution">
    <text evidence="1">The sequence shown here is derived from an EMBL/GenBank/DDBJ whole genome shotgun (WGS) entry which is preliminary data.</text>
</comment>
<name>A0A3E0ILN5_9STAP</name>
<reference evidence="1 2" key="1">
    <citation type="journal article" date="2018" name="Vet. Microbiol.">
        <title>Characterisation of Staphylococcus felis isolated from cats using whole genome sequencing.</title>
        <authorList>
            <person name="Worthing K."/>
            <person name="Pang S."/>
            <person name="Trott D.J."/>
            <person name="Abraham S."/>
            <person name="Coombs G.W."/>
            <person name="Jordan D."/>
            <person name="McIntyre L."/>
            <person name="Davies M.R."/>
            <person name="Norris J."/>
        </authorList>
    </citation>
    <scope>NUCLEOTIDE SEQUENCE [LARGE SCALE GENOMIC DNA]</scope>
    <source>
        <strain evidence="1 2">F9</strain>
    </source>
</reference>
<accession>A0A3E0ILN5</accession>
<sequence>MITHGLFYGQNDSIGVTLSKLNGRKYVSVVIGAQGMFHRDALIYQSLSAVITNNVKPYPAEEAKVIDSDKSVYTINVLGDTYFGEFYT</sequence>
<proteinExistence type="predicted"/>
<dbReference type="EMBL" id="QKXQ01000577">
    <property type="protein sequence ID" value="REH90905.1"/>
    <property type="molecule type" value="Genomic_DNA"/>
</dbReference>
<dbReference type="RefSeq" id="WP_142748268.1">
    <property type="nucleotide sequence ID" value="NZ_QKXQ01000577.1"/>
</dbReference>
<gene>
    <name evidence="1" type="ORF">DOS83_11975</name>
</gene>
<feature type="non-terminal residue" evidence="1">
    <location>
        <position position="88"/>
    </location>
</feature>